<dbReference type="Proteomes" id="UP000002009">
    <property type="component" value="Chromosome 4"/>
</dbReference>
<dbReference type="KEGG" id="mis:MICPUN_57789"/>
<organism evidence="2 3">
    <name type="scientific">Micromonas commoda (strain RCC299 / NOUM17 / CCMP2709)</name>
    <name type="common">Picoplanktonic green alga</name>
    <dbReference type="NCBI Taxonomy" id="296587"/>
    <lineage>
        <taxon>Eukaryota</taxon>
        <taxon>Viridiplantae</taxon>
        <taxon>Chlorophyta</taxon>
        <taxon>Mamiellophyceae</taxon>
        <taxon>Mamiellales</taxon>
        <taxon>Mamiellaceae</taxon>
        <taxon>Micromonas</taxon>
    </lineage>
</organism>
<feature type="region of interest" description="Disordered" evidence="1">
    <location>
        <begin position="464"/>
        <end position="495"/>
    </location>
</feature>
<feature type="compositionally biased region" description="Basic and acidic residues" evidence="1">
    <location>
        <begin position="611"/>
        <end position="634"/>
    </location>
</feature>
<evidence type="ECO:0000256" key="1">
    <source>
        <dbReference type="SAM" id="MobiDB-lite"/>
    </source>
</evidence>
<dbReference type="OMA" id="VMIDEMA"/>
<name>C1E3S6_MICCC</name>
<evidence type="ECO:0000313" key="2">
    <source>
        <dbReference type="EMBL" id="ACO62604.1"/>
    </source>
</evidence>
<gene>
    <name evidence="2" type="ORF">MICPUN_57789</name>
</gene>
<dbReference type="InParanoid" id="C1E3S6"/>
<dbReference type="AlphaFoldDB" id="C1E3S6"/>
<feature type="compositionally biased region" description="Basic and acidic residues" evidence="1">
    <location>
        <begin position="477"/>
        <end position="493"/>
    </location>
</feature>
<reference evidence="2 3" key="1">
    <citation type="journal article" date="2009" name="Science">
        <title>Green evolution and dynamic adaptations revealed by genomes of the marine picoeukaryotes Micromonas.</title>
        <authorList>
            <person name="Worden A.Z."/>
            <person name="Lee J.H."/>
            <person name="Mock T."/>
            <person name="Rouze P."/>
            <person name="Simmons M.P."/>
            <person name="Aerts A.L."/>
            <person name="Allen A.E."/>
            <person name="Cuvelier M.L."/>
            <person name="Derelle E."/>
            <person name="Everett M.V."/>
            <person name="Foulon E."/>
            <person name="Grimwood J."/>
            <person name="Gundlach H."/>
            <person name="Henrissat B."/>
            <person name="Napoli C."/>
            <person name="McDonald S.M."/>
            <person name="Parker M.S."/>
            <person name="Rombauts S."/>
            <person name="Salamov A."/>
            <person name="Von Dassow P."/>
            <person name="Badger J.H."/>
            <person name="Coutinho P.M."/>
            <person name="Demir E."/>
            <person name="Dubchak I."/>
            <person name="Gentemann C."/>
            <person name="Eikrem W."/>
            <person name="Gready J.E."/>
            <person name="John U."/>
            <person name="Lanier W."/>
            <person name="Lindquist E.A."/>
            <person name="Lucas S."/>
            <person name="Mayer K.F."/>
            <person name="Moreau H."/>
            <person name="Not F."/>
            <person name="Otillar R."/>
            <person name="Panaud O."/>
            <person name="Pangilinan J."/>
            <person name="Paulsen I."/>
            <person name="Piegu B."/>
            <person name="Poliakov A."/>
            <person name="Robbens S."/>
            <person name="Schmutz J."/>
            <person name="Toulza E."/>
            <person name="Wyss T."/>
            <person name="Zelensky A."/>
            <person name="Zhou K."/>
            <person name="Armbrust E.V."/>
            <person name="Bhattacharya D."/>
            <person name="Goodenough U.W."/>
            <person name="Van de Peer Y."/>
            <person name="Grigoriev I.V."/>
        </authorList>
    </citation>
    <scope>NUCLEOTIDE SEQUENCE [LARGE SCALE GENOMIC DNA]</scope>
    <source>
        <strain evidence="3">RCC299 / NOUM17</strain>
    </source>
</reference>
<protein>
    <submittedName>
        <fullName evidence="2">Uncharacterized protein</fullName>
    </submittedName>
</protein>
<feature type="region of interest" description="Disordered" evidence="1">
    <location>
        <begin position="570"/>
        <end position="634"/>
    </location>
</feature>
<dbReference type="GeneID" id="8243015"/>
<evidence type="ECO:0000313" key="3">
    <source>
        <dbReference type="Proteomes" id="UP000002009"/>
    </source>
</evidence>
<keyword evidence="3" id="KW-1185">Reference proteome</keyword>
<sequence>MPSPELSSGHFALTGMVSRPPLCVNIVRLKNALSDASELSRRALKLESVLLGELLAEEYPEDDEKPPSSAITVVPVDFSTLAVVSDEEHESAVGLYLARIAASGLADFLVHAARNADDNEQAIRSLLPNLLERALEYLPSERWTILGRAPDGLRLVRRRGDAALTSSPFHLLENPTLDVLNFTATPALDWGGAANGGDRVVFPAIRPATIRMQPLGSIVAMLQNAQVSQTVIDTFRAGGDAQLCENEDLVAVTAVPLLHKEARILSLLRRIPDAYGFESLDAYYADFSARYELVDGVPEMTWHDDDNGGDLFAELRFCDDDDERVRRLWPASLLLGRAGATEIPASMNDAEAAAMLTDLADDLRGCPDRLGIGMNLDGHAAGTSGKGRSRGGAVATYEVPTTTPHDATFRLASQSKPLAPLKPRLEVIVEDESPSPLPVLVEPIQPGTAPRAVKVASFKTSVPTRAPLQPVTPTDANARDDDGDRLPSVDADPKAVYPKPKVRKLVMSKHANSAPQTPAKPMAKPADETADEAADDVMIDEMAAYLTEMDAAQPEMAGVKRKAYSAAMPPAATKAPKKPNIPRPVPAVLPTKPSPEVKEPDRTKAKRAPRKVVDPDEADAKIRKEHSEGGDLNKITGDEFKAFLTKAGEKPKGGLSKMPKPKLRELVDAVLARSQ</sequence>
<dbReference type="EMBL" id="CP001325">
    <property type="protein sequence ID" value="ACO62604.1"/>
    <property type="molecule type" value="Genomic_DNA"/>
</dbReference>
<dbReference type="RefSeq" id="XP_002501346.1">
    <property type="nucleotide sequence ID" value="XM_002501300.1"/>
</dbReference>
<proteinExistence type="predicted"/>
<accession>C1E3S6</accession>